<sequence>MLMCWFGEKDVNKVSRIRECEYPGFEEKELVTVTYRAREIQGIEIPGIFWDEFDRLNSPS</sequence>
<proteinExistence type="predicted"/>
<organism evidence="1 2">
    <name type="scientific">Candidatus Roizmanbacteria bacterium CG_4_9_14_0_2_um_filter_39_13</name>
    <dbReference type="NCBI Taxonomy" id="1974839"/>
    <lineage>
        <taxon>Bacteria</taxon>
        <taxon>Candidatus Roizmaniibacteriota</taxon>
    </lineage>
</organism>
<dbReference type="EMBL" id="PFSC01000169">
    <property type="protein sequence ID" value="PJC30286.1"/>
    <property type="molecule type" value="Genomic_DNA"/>
</dbReference>
<comment type="caution">
    <text evidence="1">The sequence shown here is derived from an EMBL/GenBank/DDBJ whole genome shotgun (WGS) entry which is preliminary data.</text>
</comment>
<reference evidence="2" key="1">
    <citation type="submission" date="2017-09" db="EMBL/GenBank/DDBJ databases">
        <title>Depth-based differentiation of microbial function through sediment-hosted aquifers and enrichment of novel symbionts in the deep terrestrial subsurface.</title>
        <authorList>
            <person name="Probst A.J."/>
            <person name="Ladd B."/>
            <person name="Jarett J.K."/>
            <person name="Geller-Mcgrath D.E."/>
            <person name="Sieber C.M.K."/>
            <person name="Emerson J.B."/>
            <person name="Anantharaman K."/>
            <person name="Thomas B.C."/>
            <person name="Malmstrom R."/>
            <person name="Stieglmeier M."/>
            <person name="Klingl A."/>
            <person name="Woyke T."/>
            <person name="Ryan C.M."/>
            <person name="Banfield J.F."/>
        </authorList>
    </citation>
    <scope>NUCLEOTIDE SEQUENCE [LARGE SCALE GENOMIC DNA]</scope>
</reference>
<dbReference type="AlphaFoldDB" id="A0A2M8EWN1"/>
<name>A0A2M8EWN1_9BACT</name>
<gene>
    <name evidence="1" type="ORF">CO051_06525</name>
</gene>
<evidence type="ECO:0000313" key="1">
    <source>
        <dbReference type="EMBL" id="PJC30286.1"/>
    </source>
</evidence>
<evidence type="ECO:0000313" key="2">
    <source>
        <dbReference type="Proteomes" id="UP000231383"/>
    </source>
</evidence>
<accession>A0A2M8EWN1</accession>
<protein>
    <submittedName>
        <fullName evidence="1">Uncharacterized protein</fullName>
    </submittedName>
</protein>
<dbReference type="Proteomes" id="UP000231383">
    <property type="component" value="Unassembled WGS sequence"/>
</dbReference>